<name>A0ABT6EHX5_9ENTR</name>
<dbReference type="RefSeq" id="WP_205538073.1">
    <property type="nucleotide sequence ID" value="NZ_JAPQEX020000001.1"/>
</dbReference>
<comment type="caution">
    <text evidence="1">The sequence shown here is derived from an EMBL/GenBank/DDBJ whole genome shotgun (WGS) entry which is preliminary data.</text>
</comment>
<accession>A0ABT6EHX5</accession>
<dbReference type="Proteomes" id="UP001075001">
    <property type="component" value="Unassembled WGS sequence"/>
</dbReference>
<keyword evidence="2" id="KW-1185">Reference proteome</keyword>
<sequence>MPKKNGFLINTNNKSCWVTIKESLEIVNKLASIKLSEGDVYRHALYGNIRLSIYFQSSIILRKVSTTRNKVKMRLVKKSFLNRLCFLDDNFLLNDINIISSTEGKYISPNNNIIDTNLLGLEYIAVQHLLANSLSMPTPVKGVNNVIQGISVDLFDDTYLLYEKITWRDRINQQIMKLPQEIAAEFHSNLQYLDMSLNYKKEYFPVYSLPSDAFFVIKDKEITKLINSYISSKKSVKSSTRISTPLSRLFWLACKNNETISPLIKHPYKLLSIFEQWAFTEGITDRLSGDTLKTALERGSPSSISEIY</sequence>
<evidence type="ECO:0000313" key="1">
    <source>
        <dbReference type="EMBL" id="MDG1644179.1"/>
    </source>
</evidence>
<organism evidence="1 2">
    <name type="scientific">Klebsiella huaxiensis</name>
    <dbReference type="NCBI Taxonomy" id="2153354"/>
    <lineage>
        <taxon>Bacteria</taxon>
        <taxon>Pseudomonadati</taxon>
        <taxon>Pseudomonadota</taxon>
        <taxon>Gammaproteobacteria</taxon>
        <taxon>Enterobacterales</taxon>
        <taxon>Enterobacteriaceae</taxon>
        <taxon>Klebsiella/Raoultella group</taxon>
        <taxon>Klebsiella</taxon>
    </lineage>
</organism>
<dbReference type="EMBL" id="JAPQEX020000001">
    <property type="protein sequence ID" value="MDG1644179.1"/>
    <property type="molecule type" value="Genomic_DNA"/>
</dbReference>
<evidence type="ECO:0000313" key="2">
    <source>
        <dbReference type="Proteomes" id="UP001075001"/>
    </source>
</evidence>
<protein>
    <submittedName>
        <fullName evidence="1">Uncharacterized protein</fullName>
    </submittedName>
</protein>
<gene>
    <name evidence="1" type="ORF">OXR69_020230</name>
</gene>
<proteinExistence type="predicted"/>
<reference evidence="1" key="1">
    <citation type="submission" date="2023-03" db="EMBL/GenBank/DDBJ databases">
        <title>identification of new KPC variant in Klebsiella huaxiensis from the Hospital Sewage Samples in China.</title>
        <authorList>
            <person name="Wu Y."/>
        </authorList>
    </citation>
    <scope>NUCLEOTIDE SEQUENCE</scope>
    <source>
        <strain evidence="1">ZR-9</strain>
    </source>
</reference>